<organism evidence="1 2">
    <name type="scientific">Arthrobotrys musiformis</name>
    <dbReference type="NCBI Taxonomy" id="47236"/>
    <lineage>
        <taxon>Eukaryota</taxon>
        <taxon>Fungi</taxon>
        <taxon>Dikarya</taxon>
        <taxon>Ascomycota</taxon>
        <taxon>Pezizomycotina</taxon>
        <taxon>Orbiliomycetes</taxon>
        <taxon>Orbiliales</taxon>
        <taxon>Orbiliaceae</taxon>
        <taxon>Arthrobotrys</taxon>
    </lineage>
</organism>
<evidence type="ECO:0000313" key="2">
    <source>
        <dbReference type="Proteomes" id="UP001370758"/>
    </source>
</evidence>
<dbReference type="AlphaFoldDB" id="A0AAV9WBU4"/>
<reference evidence="1 2" key="1">
    <citation type="submission" date="2023-08" db="EMBL/GenBank/DDBJ databases">
        <authorList>
            <person name="Palmer J.M."/>
        </authorList>
    </citation>
    <scope>NUCLEOTIDE SEQUENCE [LARGE SCALE GENOMIC DNA]</scope>
    <source>
        <strain evidence="1 2">TWF481</strain>
    </source>
</reference>
<keyword evidence="2" id="KW-1185">Reference proteome</keyword>
<sequence>MFSRTLQTTTRALSRGALRPNLIAAAPRPHITPLPAVRTVSKRQYHEKDMSPRECSTAVAVRISISESREEKIVPRSEG</sequence>
<accession>A0AAV9WBU4</accession>
<dbReference type="EMBL" id="JAVHJL010000004">
    <property type="protein sequence ID" value="KAK6504996.1"/>
    <property type="molecule type" value="Genomic_DNA"/>
</dbReference>
<dbReference type="Proteomes" id="UP001370758">
    <property type="component" value="Unassembled WGS sequence"/>
</dbReference>
<comment type="caution">
    <text evidence="1">The sequence shown here is derived from an EMBL/GenBank/DDBJ whole genome shotgun (WGS) entry which is preliminary data.</text>
</comment>
<proteinExistence type="predicted"/>
<evidence type="ECO:0000313" key="1">
    <source>
        <dbReference type="EMBL" id="KAK6504996.1"/>
    </source>
</evidence>
<protein>
    <submittedName>
        <fullName evidence="1">Uncharacterized protein</fullName>
    </submittedName>
</protein>
<name>A0AAV9WBU4_9PEZI</name>
<gene>
    <name evidence="1" type="ORF">TWF481_006929</name>
</gene>